<reference evidence="1 2" key="1">
    <citation type="submission" date="2019-03" db="EMBL/GenBank/DDBJ databases">
        <title>Genomic Encyclopedia of Archaeal and Bacterial Type Strains, Phase II (KMG-II): from individual species to whole genera.</title>
        <authorList>
            <person name="Goeker M."/>
        </authorList>
    </citation>
    <scope>NUCLEOTIDE SEQUENCE [LARGE SCALE GENOMIC DNA]</scope>
    <source>
        <strain evidence="1 2">DSM 24323</strain>
    </source>
</reference>
<dbReference type="AlphaFoldDB" id="A0A4R7IWP9"/>
<sequence>MQINHHRPPSATDRRFNTVVRWLGDRGVGLAGSQNLTVRGRYSGEPRAVPVNPLHWHGAEYLVSVRGNGQWVRNLRAAGELELSRGRRTRRLSAREVPAADRVPIIAAYLRRWGWEVGRFLPEGLDDPTDPAQLAAHAEQIPVFALVESSTVRRQGVHRGTGPEPVPGV</sequence>
<dbReference type="Pfam" id="PF04075">
    <property type="entry name" value="F420H2_quin_red"/>
    <property type="match status" value="1"/>
</dbReference>
<comment type="caution">
    <text evidence="1">The sequence shown here is derived from an EMBL/GenBank/DDBJ whole genome shotgun (WGS) entry which is preliminary data.</text>
</comment>
<proteinExistence type="predicted"/>
<name>A0A4R7IWP9_9ACTN</name>
<dbReference type="Proteomes" id="UP000295371">
    <property type="component" value="Unassembled WGS sequence"/>
</dbReference>
<dbReference type="EMBL" id="SOAW01000004">
    <property type="protein sequence ID" value="TDT29050.1"/>
    <property type="molecule type" value="Genomic_DNA"/>
</dbReference>
<dbReference type="GO" id="GO:0016491">
    <property type="term" value="F:oxidoreductase activity"/>
    <property type="evidence" value="ECO:0007669"/>
    <property type="project" value="InterPro"/>
</dbReference>
<accession>A0A4R7IWP9</accession>
<evidence type="ECO:0000313" key="2">
    <source>
        <dbReference type="Proteomes" id="UP000295371"/>
    </source>
</evidence>
<evidence type="ECO:0000313" key="1">
    <source>
        <dbReference type="EMBL" id="TDT29050.1"/>
    </source>
</evidence>
<dbReference type="InterPro" id="IPR004378">
    <property type="entry name" value="F420H2_quin_Rdtase"/>
</dbReference>
<protein>
    <submittedName>
        <fullName evidence="1">Deazaflavin-dependent oxidoreductase (Nitroreductase family)</fullName>
    </submittedName>
</protein>
<dbReference type="InterPro" id="IPR012349">
    <property type="entry name" value="Split_barrel_FMN-bd"/>
</dbReference>
<gene>
    <name evidence="1" type="ORF">CLV29_3143</name>
</gene>
<organism evidence="1 2">
    <name type="scientific">Naumannella halotolerans</name>
    <dbReference type="NCBI Taxonomy" id="993414"/>
    <lineage>
        <taxon>Bacteria</taxon>
        <taxon>Bacillati</taxon>
        <taxon>Actinomycetota</taxon>
        <taxon>Actinomycetes</taxon>
        <taxon>Propionibacteriales</taxon>
        <taxon>Propionibacteriaceae</taxon>
        <taxon>Naumannella</taxon>
    </lineage>
</organism>
<dbReference type="NCBIfam" id="TIGR00026">
    <property type="entry name" value="hi_GC_TIGR00026"/>
    <property type="match status" value="1"/>
</dbReference>
<keyword evidence="2" id="KW-1185">Reference proteome</keyword>
<dbReference type="RefSeq" id="WP_208293004.1">
    <property type="nucleotide sequence ID" value="NZ_SOAW01000004.1"/>
</dbReference>
<dbReference type="Gene3D" id="2.30.110.10">
    <property type="entry name" value="Electron Transport, Fmn-binding Protein, Chain A"/>
    <property type="match status" value="1"/>
</dbReference>